<sequence length="86" mass="10002">MLLYHVCNRFARLSGRFSPNFCISAQFFMWKSVAFLRISEETEQDSPIQIVTFSEILSYFRLTKQKKSGGCRTGKTIFLGNLSYCR</sequence>
<proteinExistence type="predicted"/>
<dbReference type="AlphaFoldDB" id="U2KQ07"/>
<dbReference type="Proteomes" id="UP000016662">
    <property type="component" value="Unassembled WGS sequence"/>
</dbReference>
<name>U2KQ07_9FIRM</name>
<dbReference type="EMBL" id="AWVF01000257">
    <property type="protein sequence ID" value="ERJ94155.1"/>
    <property type="molecule type" value="Genomic_DNA"/>
</dbReference>
<protein>
    <submittedName>
        <fullName evidence="1">Uncharacterized protein</fullName>
    </submittedName>
</protein>
<keyword evidence="2" id="KW-1185">Reference proteome</keyword>
<reference evidence="1 2" key="1">
    <citation type="submission" date="2013-07" db="EMBL/GenBank/DDBJ databases">
        <authorList>
            <person name="Weinstock G."/>
            <person name="Sodergren E."/>
            <person name="Wylie T."/>
            <person name="Fulton L."/>
            <person name="Fulton R."/>
            <person name="Fronick C."/>
            <person name="O'Laughlin M."/>
            <person name="Godfrey J."/>
            <person name="Miner T."/>
            <person name="Herter B."/>
            <person name="Appelbaum E."/>
            <person name="Cordes M."/>
            <person name="Lek S."/>
            <person name="Wollam A."/>
            <person name="Pepin K.H."/>
            <person name="Palsikar V.B."/>
            <person name="Mitreva M."/>
            <person name="Wilson R.K."/>
        </authorList>
    </citation>
    <scope>NUCLEOTIDE SEQUENCE [LARGE SCALE GENOMIC DNA]</scope>
    <source>
        <strain evidence="1 2">ATCC 27760</strain>
    </source>
</reference>
<organism evidence="1 2">
    <name type="scientific">Ruminococcus callidus ATCC 27760</name>
    <dbReference type="NCBI Taxonomy" id="411473"/>
    <lineage>
        <taxon>Bacteria</taxon>
        <taxon>Bacillati</taxon>
        <taxon>Bacillota</taxon>
        <taxon>Clostridia</taxon>
        <taxon>Eubacteriales</taxon>
        <taxon>Oscillospiraceae</taxon>
        <taxon>Ruminococcus</taxon>
    </lineage>
</organism>
<gene>
    <name evidence="1" type="ORF">RUMCAL_02100</name>
</gene>
<accession>U2KQ07</accession>
<comment type="caution">
    <text evidence="1">The sequence shown here is derived from an EMBL/GenBank/DDBJ whole genome shotgun (WGS) entry which is preliminary data.</text>
</comment>
<dbReference type="HOGENOM" id="CLU_2495980_0_0_9"/>
<dbReference type="STRING" id="411473.RUMCAL_02100"/>
<evidence type="ECO:0000313" key="2">
    <source>
        <dbReference type="Proteomes" id="UP000016662"/>
    </source>
</evidence>
<evidence type="ECO:0000313" key="1">
    <source>
        <dbReference type="EMBL" id="ERJ94155.1"/>
    </source>
</evidence>